<organism evidence="1">
    <name type="scientific">Magallana gigas</name>
    <name type="common">Pacific oyster</name>
    <name type="synonym">Crassostrea gigas</name>
    <dbReference type="NCBI Taxonomy" id="29159"/>
    <lineage>
        <taxon>Eukaryota</taxon>
        <taxon>Metazoa</taxon>
        <taxon>Spiralia</taxon>
        <taxon>Lophotrochozoa</taxon>
        <taxon>Mollusca</taxon>
        <taxon>Bivalvia</taxon>
        <taxon>Autobranchia</taxon>
        <taxon>Pteriomorphia</taxon>
        <taxon>Ostreida</taxon>
        <taxon>Ostreoidea</taxon>
        <taxon>Ostreidae</taxon>
        <taxon>Magallana</taxon>
    </lineage>
</organism>
<dbReference type="InParanoid" id="K1RJ20"/>
<dbReference type="AlphaFoldDB" id="K1RJ20"/>
<accession>K1RJ20</accession>
<dbReference type="EMBL" id="JH823226">
    <property type="protein sequence ID" value="EKC41580.1"/>
    <property type="molecule type" value="Genomic_DNA"/>
</dbReference>
<gene>
    <name evidence="1" type="ORF">CGI_10022131</name>
</gene>
<name>K1RJ20_MAGGI</name>
<reference evidence="1" key="1">
    <citation type="journal article" date="2012" name="Nature">
        <title>The oyster genome reveals stress adaptation and complexity of shell formation.</title>
        <authorList>
            <person name="Zhang G."/>
            <person name="Fang X."/>
            <person name="Guo X."/>
            <person name="Li L."/>
            <person name="Luo R."/>
            <person name="Xu F."/>
            <person name="Yang P."/>
            <person name="Zhang L."/>
            <person name="Wang X."/>
            <person name="Qi H."/>
            <person name="Xiong Z."/>
            <person name="Que H."/>
            <person name="Xie Y."/>
            <person name="Holland P.W."/>
            <person name="Paps J."/>
            <person name="Zhu Y."/>
            <person name="Wu F."/>
            <person name="Chen Y."/>
            <person name="Wang J."/>
            <person name="Peng C."/>
            <person name="Meng J."/>
            <person name="Yang L."/>
            <person name="Liu J."/>
            <person name="Wen B."/>
            <person name="Zhang N."/>
            <person name="Huang Z."/>
            <person name="Zhu Q."/>
            <person name="Feng Y."/>
            <person name="Mount A."/>
            <person name="Hedgecock D."/>
            <person name="Xu Z."/>
            <person name="Liu Y."/>
            <person name="Domazet-Loso T."/>
            <person name="Du Y."/>
            <person name="Sun X."/>
            <person name="Zhang S."/>
            <person name="Liu B."/>
            <person name="Cheng P."/>
            <person name="Jiang X."/>
            <person name="Li J."/>
            <person name="Fan D."/>
            <person name="Wang W."/>
            <person name="Fu W."/>
            <person name="Wang T."/>
            <person name="Wang B."/>
            <person name="Zhang J."/>
            <person name="Peng Z."/>
            <person name="Li Y."/>
            <person name="Li N."/>
            <person name="Wang J."/>
            <person name="Chen M."/>
            <person name="He Y."/>
            <person name="Tan F."/>
            <person name="Song X."/>
            <person name="Zheng Q."/>
            <person name="Huang R."/>
            <person name="Yang H."/>
            <person name="Du X."/>
            <person name="Chen L."/>
            <person name="Yang M."/>
            <person name="Gaffney P.M."/>
            <person name="Wang S."/>
            <person name="Luo L."/>
            <person name="She Z."/>
            <person name="Ming Y."/>
            <person name="Huang W."/>
            <person name="Zhang S."/>
            <person name="Huang B."/>
            <person name="Zhang Y."/>
            <person name="Qu T."/>
            <person name="Ni P."/>
            <person name="Miao G."/>
            <person name="Wang J."/>
            <person name="Wang Q."/>
            <person name="Steinberg C.E."/>
            <person name="Wang H."/>
            <person name="Li N."/>
            <person name="Qian L."/>
            <person name="Zhang G."/>
            <person name="Li Y."/>
            <person name="Yang H."/>
            <person name="Liu X."/>
            <person name="Wang J."/>
            <person name="Yin Y."/>
            <person name="Wang J."/>
        </authorList>
    </citation>
    <scope>NUCLEOTIDE SEQUENCE [LARGE SCALE GENOMIC DNA]</scope>
    <source>
        <strain evidence="1">05x7-T-G4-1.051#20</strain>
    </source>
</reference>
<sequence length="128" mass="14155">MPLLRLLSIALCVCVGLNKLKASALLLKTSTTQHACICNTNHPQLVIFECPDRTSQIIGFLYLQDSSFSVDLSPSHCKAIAPSVISPEGWFPVIHDRKIIHQKDCVGGLHLDTINIQNGSGMFYVIHW</sequence>
<evidence type="ECO:0000313" key="1">
    <source>
        <dbReference type="EMBL" id="EKC41580.1"/>
    </source>
</evidence>
<protein>
    <submittedName>
        <fullName evidence="1">Uncharacterized protein</fullName>
    </submittedName>
</protein>
<proteinExistence type="predicted"/>
<dbReference type="HOGENOM" id="CLU_1961688_0_0_1"/>